<name>A0ACB5R8C9_9CLOT</name>
<gene>
    <name evidence="1" type="ORF">rsdtw13_05360</name>
</gene>
<proteinExistence type="predicted"/>
<reference evidence="1" key="1">
    <citation type="journal article" date="2025" name="Int. J. Syst. Evol. Microbiol.">
        <title>Inconstantimicrobium mannanitabidum sp. nov., a novel member of the family Clostridiaceae isolated from anoxic soil under the treatment of reductive soil disinfestation.</title>
        <authorList>
            <person name="Ueki A."/>
            <person name="Tonouchi A."/>
            <person name="Honma S."/>
            <person name="Kaku N."/>
            <person name="Ueki K."/>
        </authorList>
    </citation>
    <scope>NUCLEOTIDE SEQUENCE</scope>
    <source>
        <strain evidence="1">TW13</strain>
    </source>
</reference>
<evidence type="ECO:0000313" key="2">
    <source>
        <dbReference type="Proteomes" id="UP001058074"/>
    </source>
</evidence>
<comment type="caution">
    <text evidence="1">The sequence shown here is derived from an EMBL/GenBank/DDBJ whole genome shotgun (WGS) entry which is preliminary data.</text>
</comment>
<organism evidence="1 2">
    <name type="scientific">Inconstantimicrobium mannanitabidum</name>
    <dbReference type="NCBI Taxonomy" id="1604901"/>
    <lineage>
        <taxon>Bacteria</taxon>
        <taxon>Bacillati</taxon>
        <taxon>Bacillota</taxon>
        <taxon>Clostridia</taxon>
        <taxon>Eubacteriales</taxon>
        <taxon>Clostridiaceae</taxon>
        <taxon>Inconstantimicrobium</taxon>
    </lineage>
</organism>
<accession>A0ACB5R8C9</accession>
<dbReference type="EMBL" id="BROD01000001">
    <property type="protein sequence ID" value="GKX65278.1"/>
    <property type="molecule type" value="Genomic_DNA"/>
</dbReference>
<evidence type="ECO:0000313" key="1">
    <source>
        <dbReference type="EMBL" id="GKX65278.1"/>
    </source>
</evidence>
<sequence>MQKMLKYRWGLLITWLIITVLFAVNQPNLKQIINQKGEATISDNEASKIASKMLDKMGTSKGESLLLVFNDDKKISADEMKDIEKGIKKLNENKEKLKITNIVDPFSTPEVKDQVLSKDNTTLIIPISFEKGKRDNQTVINDFKNAIKDINVTHYITGSLAIENDYLNDVAQGVDKSGILTVGFIMIVLILMFRSVITPIVTLLSVGVSYLCSMGIIGILVNKFDFKVTSFTQMFVILVLFGIGTDYHILLFNRFKEELAHGSSIEEAVVTSYKTAGKTIIYSGFTVFMGFASLTFVKFPVYKSANSVAIGIAVLLIEILTLTPLLMRILGEKLFWPSKNSTGHKESRFWGKAASTSVKHPILSLVVVAVIIAPAIIFNTTRLSFDNIKDLSVNDQSVKGFNIVADKFGSGKVMQTTIVLENKEAMDSNEDLAVIDNLTEKLKGLKGVKEVSGPTQPKGSMIKDFYTNTQTQTVATGLSDANDGVNKVRSGLNTMSNGLSSPDFSSVKDLINGTGSLQNGMDAITIGLKKIDVGISQGANGANSLALGIEQLRNGVSEINVTLKTISEKTTEINNGYNTLGQGYKSLPQSIGQLKQLVLMMQSSVTKIDAKLPNDQDVGTLKVMIEKLSSSLDKVSAGINTANANYDMLTGGLSKVNDGIKILIDNTSPNSKLVMGINDLDNGAKSLSEGLKKGSSGQQQVIESMAKLRLGTDKIKAGQSTLYDGLTSLSGGMTQLKAGINKGSDGLGSISDGINKGGNFLKQLSDTKSFYIPNEVFSSSSISKIFDMYMSKDRKIVKLTVTLDSEPYADNSINLINDMSTFTKNQLKGTKLADASIGIAGVTSNSYDLRNISTHDIIFTQVIVLLAIFTLLILVIRSFWIPVYIVSLLVTAYYTSLSATAAISKLLFSSAKEGLSWNVPFFAFVMIAALGVDYSIFLMTRFKEYNNISPKEAIILSARNIGGVVMSAAVILAGTFATMYPSNIIVLMELAICVIIGLFILAFILLPIALPALMSLQESITKKQNIKIKQEN</sequence>
<dbReference type="Proteomes" id="UP001058074">
    <property type="component" value="Unassembled WGS sequence"/>
</dbReference>
<keyword evidence="2" id="KW-1185">Reference proteome</keyword>
<protein>
    <submittedName>
        <fullName evidence="1">Membrane protein</fullName>
    </submittedName>
</protein>